<accession>X6P2G1</accession>
<dbReference type="Proteomes" id="UP000023152">
    <property type="component" value="Unassembled WGS sequence"/>
</dbReference>
<sequence>YKEQIAQAEEIRKALVEEHEEQMKMLDVEKEKQVERLDTDQSRTQKELDKVIHENMELHKVLDERETTMYKLQQRVNSYTLVTQEKKVLEAKYATLQREHEQVIEKVDKLQTLLQKVEMENQQLNEVKEELEEFHSDAPKSPQNLLLTRVHSKEDPSFA</sequence>
<dbReference type="AlphaFoldDB" id="X6P2G1"/>
<reference evidence="3 4" key="1">
    <citation type="journal article" date="2013" name="Curr. Biol.">
        <title>The Genome of the Foraminiferan Reticulomyxa filosa.</title>
        <authorList>
            <person name="Glockner G."/>
            <person name="Hulsmann N."/>
            <person name="Schleicher M."/>
            <person name="Noegel A.A."/>
            <person name="Eichinger L."/>
            <person name="Gallinger C."/>
            <person name="Pawlowski J."/>
            <person name="Sierra R."/>
            <person name="Euteneuer U."/>
            <person name="Pillet L."/>
            <person name="Moustafa A."/>
            <person name="Platzer M."/>
            <person name="Groth M."/>
            <person name="Szafranski K."/>
            <person name="Schliwa M."/>
        </authorList>
    </citation>
    <scope>NUCLEOTIDE SEQUENCE [LARGE SCALE GENOMIC DNA]</scope>
</reference>
<name>X6P2G1_RETFI</name>
<feature type="non-terminal residue" evidence="3">
    <location>
        <position position="1"/>
    </location>
</feature>
<dbReference type="EMBL" id="ASPP01004287">
    <property type="protein sequence ID" value="ETO32328.1"/>
    <property type="molecule type" value="Genomic_DNA"/>
</dbReference>
<feature type="region of interest" description="Disordered" evidence="2">
    <location>
        <begin position="130"/>
        <end position="159"/>
    </location>
</feature>
<comment type="caution">
    <text evidence="3">The sequence shown here is derived from an EMBL/GenBank/DDBJ whole genome shotgun (WGS) entry which is preliminary data.</text>
</comment>
<keyword evidence="1" id="KW-0175">Coiled coil</keyword>
<feature type="coiled-coil region" evidence="1">
    <location>
        <begin position="1"/>
        <end position="36"/>
    </location>
</feature>
<protein>
    <submittedName>
        <fullName evidence="3">BRCT domain protein</fullName>
    </submittedName>
</protein>
<proteinExistence type="predicted"/>
<evidence type="ECO:0000256" key="2">
    <source>
        <dbReference type="SAM" id="MobiDB-lite"/>
    </source>
</evidence>
<evidence type="ECO:0000313" key="3">
    <source>
        <dbReference type="EMBL" id="ETO32328.1"/>
    </source>
</evidence>
<gene>
    <name evidence="3" type="ORF">RFI_04788</name>
</gene>
<evidence type="ECO:0000313" key="4">
    <source>
        <dbReference type="Proteomes" id="UP000023152"/>
    </source>
</evidence>
<organism evidence="3 4">
    <name type="scientific">Reticulomyxa filosa</name>
    <dbReference type="NCBI Taxonomy" id="46433"/>
    <lineage>
        <taxon>Eukaryota</taxon>
        <taxon>Sar</taxon>
        <taxon>Rhizaria</taxon>
        <taxon>Retaria</taxon>
        <taxon>Foraminifera</taxon>
        <taxon>Monothalamids</taxon>
        <taxon>Reticulomyxidae</taxon>
        <taxon>Reticulomyxa</taxon>
    </lineage>
</organism>
<evidence type="ECO:0000256" key="1">
    <source>
        <dbReference type="SAM" id="Coils"/>
    </source>
</evidence>
<keyword evidence="4" id="KW-1185">Reference proteome</keyword>